<sequence>MEQKQLIRQYCQQFNMSGINKVIDELITEAEAKAQGYLDYTLSFLRAEADYRQQKDIKKRMKLACLPKHCDLSTYDHSVNNGLTIAKLHQLQELHWMDQIFNIICMGPSGTGKTFLSGGLCFEAIKKGYKAYFRTMDGLISTLKMKEITRTAKAEYKRLLQAHLIVIDDIMLFPVEKKEAVSLFNFINQIYERTSFIITTNKKPAEWAQMLGDEVLATALLDRLLFQCEVINLSGKSYRLENRKTIFED</sequence>
<feature type="domain" description="IstB-like ATP-binding" evidence="3">
    <location>
        <begin position="13"/>
        <end position="244"/>
    </location>
</feature>
<dbReference type="PANTHER" id="PTHR30050">
    <property type="entry name" value="CHROMOSOMAL REPLICATION INITIATOR PROTEIN DNAA"/>
    <property type="match status" value="1"/>
</dbReference>
<evidence type="ECO:0000313" key="4">
    <source>
        <dbReference type="EMBL" id="OQP57452.1"/>
    </source>
</evidence>
<dbReference type="NCBIfam" id="NF038214">
    <property type="entry name" value="IS21_help_AAA"/>
    <property type="match status" value="1"/>
</dbReference>
<comment type="caution">
    <text evidence="4">The sequence shown here is derived from an EMBL/GenBank/DDBJ whole genome shotgun (WGS) entry which is preliminary data.</text>
</comment>
<proteinExistence type="predicted"/>
<evidence type="ECO:0000256" key="2">
    <source>
        <dbReference type="ARBA" id="ARBA00022840"/>
    </source>
</evidence>
<protein>
    <submittedName>
        <fullName evidence="4">ATP-binding protein</fullName>
    </submittedName>
</protein>
<accession>A0A1V9FGG3</accession>
<keyword evidence="5" id="KW-1185">Reference proteome</keyword>
<dbReference type="GO" id="GO:0006260">
    <property type="term" value="P:DNA replication"/>
    <property type="evidence" value="ECO:0007669"/>
    <property type="project" value="TreeGrafter"/>
</dbReference>
<evidence type="ECO:0000313" key="5">
    <source>
        <dbReference type="Proteomes" id="UP000192796"/>
    </source>
</evidence>
<dbReference type="EMBL" id="LVYD01000121">
    <property type="protein sequence ID" value="OQP57452.1"/>
    <property type="molecule type" value="Genomic_DNA"/>
</dbReference>
<gene>
    <name evidence="4" type="ORF">A3860_39865</name>
</gene>
<dbReference type="PIRSF" id="PIRSF003073">
    <property type="entry name" value="DNAC_TnpB_IstB"/>
    <property type="match status" value="1"/>
</dbReference>
<organism evidence="4 5">
    <name type="scientific">Niastella vici</name>
    <dbReference type="NCBI Taxonomy" id="1703345"/>
    <lineage>
        <taxon>Bacteria</taxon>
        <taxon>Pseudomonadati</taxon>
        <taxon>Bacteroidota</taxon>
        <taxon>Chitinophagia</taxon>
        <taxon>Chitinophagales</taxon>
        <taxon>Chitinophagaceae</taxon>
        <taxon>Niastella</taxon>
    </lineage>
</organism>
<evidence type="ECO:0000256" key="1">
    <source>
        <dbReference type="ARBA" id="ARBA00022741"/>
    </source>
</evidence>
<reference evidence="4 5" key="1">
    <citation type="submission" date="2016-03" db="EMBL/GenBank/DDBJ databases">
        <title>Niastella vici sp. nov., isolated from farmland soil.</title>
        <authorList>
            <person name="Chen L."/>
            <person name="Wang D."/>
            <person name="Yang S."/>
            <person name="Wang G."/>
        </authorList>
    </citation>
    <scope>NUCLEOTIDE SEQUENCE [LARGE SCALE GENOMIC DNA]</scope>
    <source>
        <strain evidence="4 5">DJ57</strain>
    </source>
</reference>
<dbReference type="AlphaFoldDB" id="A0A1V9FGG3"/>
<dbReference type="Gene3D" id="3.40.50.300">
    <property type="entry name" value="P-loop containing nucleotide triphosphate hydrolases"/>
    <property type="match status" value="1"/>
</dbReference>
<dbReference type="InterPro" id="IPR027417">
    <property type="entry name" value="P-loop_NTPase"/>
</dbReference>
<dbReference type="PANTHER" id="PTHR30050:SF4">
    <property type="entry name" value="ATP-BINDING PROTEIN RV3427C IN INSERTION SEQUENCE-RELATED"/>
    <property type="match status" value="1"/>
</dbReference>
<keyword evidence="1" id="KW-0547">Nucleotide-binding</keyword>
<dbReference type="CDD" id="cd00009">
    <property type="entry name" value="AAA"/>
    <property type="match status" value="1"/>
</dbReference>
<dbReference type="RefSeq" id="WP_081155754.1">
    <property type="nucleotide sequence ID" value="NZ_LVYD01000121.1"/>
</dbReference>
<dbReference type="GO" id="GO:0005524">
    <property type="term" value="F:ATP binding"/>
    <property type="evidence" value="ECO:0007669"/>
    <property type="project" value="UniProtKB-KW"/>
</dbReference>
<dbReference type="InterPro" id="IPR028350">
    <property type="entry name" value="DNAC/IstB-like"/>
</dbReference>
<dbReference type="Pfam" id="PF01695">
    <property type="entry name" value="IstB_IS21"/>
    <property type="match status" value="1"/>
</dbReference>
<dbReference type="Proteomes" id="UP000192796">
    <property type="component" value="Unassembled WGS sequence"/>
</dbReference>
<dbReference type="OrthoDB" id="8064373at2"/>
<dbReference type="InterPro" id="IPR002611">
    <property type="entry name" value="IstB_ATP-bd"/>
</dbReference>
<dbReference type="STRING" id="1703345.A3860_39865"/>
<name>A0A1V9FGG3_9BACT</name>
<evidence type="ECO:0000259" key="3">
    <source>
        <dbReference type="Pfam" id="PF01695"/>
    </source>
</evidence>
<keyword evidence="2 4" id="KW-0067">ATP-binding</keyword>
<dbReference type="SUPFAM" id="SSF52540">
    <property type="entry name" value="P-loop containing nucleoside triphosphate hydrolases"/>
    <property type="match status" value="1"/>
</dbReference>
<dbReference type="InterPro" id="IPR047661">
    <property type="entry name" value="IstB"/>
</dbReference>